<proteinExistence type="predicted"/>
<evidence type="ECO:0000313" key="2">
    <source>
        <dbReference type="Proteomes" id="UP000319557"/>
    </source>
</evidence>
<dbReference type="SUPFAM" id="SSF55874">
    <property type="entry name" value="ATPase domain of HSP90 chaperone/DNA topoisomerase II/histidine kinase"/>
    <property type="match status" value="1"/>
</dbReference>
<keyword evidence="2" id="KW-1185">Reference proteome</keyword>
<gene>
    <name evidence="1" type="ORF">EC9_29450</name>
</gene>
<name>A0A517M1J6_9BACT</name>
<dbReference type="KEGG" id="ruv:EC9_29450"/>
<dbReference type="EMBL" id="CP036261">
    <property type="protein sequence ID" value="QDS88751.1"/>
    <property type="molecule type" value="Genomic_DNA"/>
</dbReference>
<reference evidence="1 2" key="1">
    <citation type="submission" date="2019-02" db="EMBL/GenBank/DDBJ databases">
        <title>Deep-cultivation of Planctomycetes and their phenomic and genomic characterization uncovers novel biology.</title>
        <authorList>
            <person name="Wiegand S."/>
            <person name="Jogler M."/>
            <person name="Boedeker C."/>
            <person name="Pinto D."/>
            <person name="Vollmers J."/>
            <person name="Rivas-Marin E."/>
            <person name="Kohn T."/>
            <person name="Peeters S.H."/>
            <person name="Heuer A."/>
            <person name="Rast P."/>
            <person name="Oberbeckmann S."/>
            <person name="Bunk B."/>
            <person name="Jeske O."/>
            <person name="Meyerdierks A."/>
            <person name="Storesund J.E."/>
            <person name="Kallscheuer N."/>
            <person name="Luecker S."/>
            <person name="Lage O.M."/>
            <person name="Pohl T."/>
            <person name="Merkel B.J."/>
            <person name="Hornburger P."/>
            <person name="Mueller R.-W."/>
            <person name="Bruemmer F."/>
            <person name="Labrenz M."/>
            <person name="Spormann A.M."/>
            <person name="Op den Camp H."/>
            <person name="Overmann J."/>
            <person name="Amann R."/>
            <person name="Jetten M.S.M."/>
            <person name="Mascher T."/>
            <person name="Medema M.H."/>
            <person name="Devos D.P."/>
            <person name="Kaster A.-K."/>
            <person name="Ovreas L."/>
            <person name="Rohde M."/>
            <person name="Galperin M.Y."/>
            <person name="Jogler C."/>
        </authorList>
    </citation>
    <scope>NUCLEOTIDE SEQUENCE [LARGE SCALE GENOMIC DNA]</scope>
    <source>
        <strain evidence="1 2">EC9</strain>
    </source>
</reference>
<dbReference type="AlphaFoldDB" id="A0A517M1J6"/>
<dbReference type="GO" id="GO:0016301">
    <property type="term" value="F:kinase activity"/>
    <property type="evidence" value="ECO:0007669"/>
    <property type="project" value="UniProtKB-KW"/>
</dbReference>
<dbReference type="Gene3D" id="3.30.565.10">
    <property type="entry name" value="Histidine kinase-like ATPase, C-terminal domain"/>
    <property type="match status" value="1"/>
</dbReference>
<protein>
    <submittedName>
        <fullName evidence="1">Histidine kinase-, DNA gyrase B-, and HSP90-like ATPase</fullName>
    </submittedName>
</protein>
<keyword evidence="1" id="KW-0418">Kinase</keyword>
<dbReference type="RefSeq" id="WP_145346168.1">
    <property type="nucleotide sequence ID" value="NZ_CP036261.1"/>
</dbReference>
<dbReference type="Proteomes" id="UP000319557">
    <property type="component" value="Chromosome"/>
</dbReference>
<dbReference type="InterPro" id="IPR036890">
    <property type="entry name" value="HATPase_C_sf"/>
</dbReference>
<dbReference type="OrthoDB" id="2041081at2"/>
<sequence length="701" mass="81204">MSFEQIDYRYYLEQNRLKESDRFQPVFEAVENAFNAIEERRRIETGPPGGKIRILIHRDDSQRTIEAGDLKGQSTPPELTGVTIIDNGIGFRDENWQAFKTVYTSHKRRLGGKGVGRLSYLQAFGEATVTSTFAEAGKWKQRRFAITRTPEGVSDDTVEFFADADCETIVVLKHFEQKYRKKAPKHLDAITRSFVQHFFQRFSVDDGISCEITDKWDDREIDLHRFCSEEFMIRKQEQTIQINGHDLSITHSKCKTRVADKHEVMLCANGRVVTQHDVPKGILPTKKKLDSAQGGYFYVAFVNGFVLDSNANPDRLGFALEDVSEDGDLFPDDLPTIQMIVDEVSKAGREFLASDIDPLEAEHRKRIIEYCNKKLPYMPLLTHRIEHLMQIPFGLSEREFDKEVWSIYSDWKGDIRKRFRQMSKTVRENTDQLREFTEGYREIIRDMGQMAVYELAEYVTDRRAVIDFLDASMAQDGDGKFRDEDAIHDIFFPRKQTSNDIAWDESNLWLIDERLAFQQFAASDIPLRTMGLDGSVSKDRPDVAIAYDKMFDATFAFGDKQPPFSSLTLIEFKKPERKDYNEKEHPVAQALRYIREIRESKLIMHSGRRFRIEENSPIHIYVICHIVENLTKYMSGYTYFESPDGQGFTVHMPRENALLQIITFEKLIADAKKRNEVFFRKLGIDGDIELRSADESDEEAA</sequence>
<organism evidence="1 2">
    <name type="scientific">Rosistilla ulvae</name>
    <dbReference type="NCBI Taxonomy" id="1930277"/>
    <lineage>
        <taxon>Bacteria</taxon>
        <taxon>Pseudomonadati</taxon>
        <taxon>Planctomycetota</taxon>
        <taxon>Planctomycetia</taxon>
        <taxon>Pirellulales</taxon>
        <taxon>Pirellulaceae</taxon>
        <taxon>Rosistilla</taxon>
    </lineage>
</organism>
<accession>A0A517M1J6</accession>
<keyword evidence="1" id="KW-0808">Transferase</keyword>
<evidence type="ECO:0000313" key="1">
    <source>
        <dbReference type="EMBL" id="QDS88751.1"/>
    </source>
</evidence>